<evidence type="ECO:0000313" key="1">
    <source>
        <dbReference type="EMBL" id="KAJ1184188.1"/>
    </source>
</evidence>
<dbReference type="EMBL" id="JANPWB010000005">
    <property type="protein sequence ID" value="KAJ1184188.1"/>
    <property type="molecule type" value="Genomic_DNA"/>
</dbReference>
<protein>
    <submittedName>
        <fullName evidence="1">Uncharacterized protein</fullName>
    </submittedName>
</protein>
<gene>
    <name evidence="1" type="ORF">NDU88_000998</name>
</gene>
<dbReference type="Proteomes" id="UP001066276">
    <property type="component" value="Chromosome 3_1"/>
</dbReference>
<keyword evidence="2" id="KW-1185">Reference proteome</keyword>
<name>A0AAV7U5M8_PLEWA</name>
<proteinExistence type="predicted"/>
<sequence length="68" mass="7604">MHAVRPSKHYTCDEWALLTRAPDGINRRGPQLTSHLWSPIEPGLHPVGAIRQTWVALAGRIGPKLERS</sequence>
<evidence type="ECO:0000313" key="2">
    <source>
        <dbReference type="Proteomes" id="UP001066276"/>
    </source>
</evidence>
<dbReference type="AlphaFoldDB" id="A0AAV7U5M8"/>
<organism evidence="1 2">
    <name type="scientific">Pleurodeles waltl</name>
    <name type="common">Iberian ribbed newt</name>
    <dbReference type="NCBI Taxonomy" id="8319"/>
    <lineage>
        <taxon>Eukaryota</taxon>
        <taxon>Metazoa</taxon>
        <taxon>Chordata</taxon>
        <taxon>Craniata</taxon>
        <taxon>Vertebrata</taxon>
        <taxon>Euteleostomi</taxon>
        <taxon>Amphibia</taxon>
        <taxon>Batrachia</taxon>
        <taxon>Caudata</taxon>
        <taxon>Salamandroidea</taxon>
        <taxon>Salamandridae</taxon>
        <taxon>Pleurodelinae</taxon>
        <taxon>Pleurodeles</taxon>
    </lineage>
</organism>
<comment type="caution">
    <text evidence="1">The sequence shown here is derived from an EMBL/GenBank/DDBJ whole genome shotgun (WGS) entry which is preliminary data.</text>
</comment>
<reference evidence="1" key="1">
    <citation type="journal article" date="2022" name="bioRxiv">
        <title>Sequencing and chromosome-scale assembly of the giantPleurodeles waltlgenome.</title>
        <authorList>
            <person name="Brown T."/>
            <person name="Elewa A."/>
            <person name="Iarovenko S."/>
            <person name="Subramanian E."/>
            <person name="Araus A.J."/>
            <person name="Petzold A."/>
            <person name="Susuki M."/>
            <person name="Suzuki K.-i.T."/>
            <person name="Hayashi T."/>
            <person name="Toyoda A."/>
            <person name="Oliveira C."/>
            <person name="Osipova E."/>
            <person name="Leigh N.D."/>
            <person name="Simon A."/>
            <person name="Yun M.H."/>
        </authorList>
    </citation>
    <scope>NUCLEOTIDE SEQUENCE</scope>
    <source>
        <strain evidence="1">20211129_DDA</strain>
        <tissue evidence="1">Liver</tissue>
    </source>
</reference>
<accession>A0AAV7U5M8</accession>